<dbReference type="AlphaFoldDB" id="A0AA38MEI4"/>
<dbReference type="EMBL" id="JALNTZ010000004">
    <property type="protein sequence ID" value="KAJ3653482.1"/>
    <property type="molecule type" value="Genomic_DNA"/>
</dbReference>
<proteinExistence type="predicted"/>
<organism evidence="1 2">
    <name type="scientific">Zophobas morio</name>
    <dbReference type="NCBI Taxonomy" id="2755281"/>
    <lineage>
        <taxon>Eukaryota</taxon>
        <taxon>Metazoa</taxon>
        <taxon>Ecdysozoa</taxon>
        <taxon>Arthropoda</taxon>
        <taxon>Hexapoda</taxon>
        <taxon>Insecta</taxon>
        <taxon>Pterygota</taxon>
        <taxon>Neoptera</taxon>
        <taxon>Endopterygota</taxon>
        <taxon>Coleoptera</taxon>
        <taxon>Polyphaga</taxon>
        <taxon>Cucujiformia</taxon>
        <taxon>Tenebrionidae</taxon>
        <taxon>Zophobas</taxon>
    </lineage>
</organism>
<evidence type="ECO:0000313" key="2">
    <source>
        <dbReference type="Proteomes" id="UP001168821"/>
    </source>
</evidence>
<gene>
    <name evidence="1" type="ORF">Zmor_012731</name>
</gene>
<comment type="caution">
    <text evidence="1">The sequence shown here is derived from an EMBL/GenBank/DDBJ whole genome shotgun (WGS) entry which is preliminary data.</text>
</comment>
<reference evidence="1" key="1">
    <citation type="journal article" date="2023" name="G3 (Bethesda)">
        <title>Whole genome assemblies of Zophobas morio and Tenebrio molitor.</title>
        <authorList>
            <person name="Kaur S."/>
            <person name="Stinson S.A."/>
            <person name="diCenzo G.C."/>
        </authorList>
    </citation>
    <scope>NUCLEOTIDE SEQUENCE</scope>
    <source>
        <strain evidence="1">QUZm001</strain>
    </source>
</reference>
<sequence length="98" mass="10845">MHDKWCTCVYRILRLRATLHGNIKFARSRPERKNGKRSASRELRRMCGQTPGSAFTDIGLLDGGSPQVKHDIVEKLYAVRGPPGTVRRVGGLCLAASP</sequence>
<accession>A0AA38MEI4</accession>
<dbReference type="Proteomes" id="UP001168821">
    <property type="component" value="Unassembled WGS sequence"/>
</dbReference>
<evidence type="ECO:0000313" key="1">
    <source>
        <dbReference type="EMBL" id="KAJ3653482.1"/>
    </source>
</evidence>
<name>A0AA38MEI4_9CUCU</name>
<protein>
    <submittedName>
        <fullName evidence="1">Uncharacterized protein</fullName>
    </submittedName>
</protein>
<keyword evidence="2" id="KW-1185">Reference proteome</keyword>